<keyword evidence="4" id="KW-0378">Hydrolase</keyword>
<keyword evidence="5" id="KW-1185">Reference proteome</keyword>
<dbReference type="Proteomes" id="UP001548713">
    <property type="component" value="Unassembled WGS sequence"/>
</dbReference>
<evidence type="ECO:0000256" key="2">
    <source>
        <dbReference type="SAM" id="MobiDB-lite"/>
    </source>
</evidence>
<dbReference type="CDD" id="cd12797">
    <property type="entry name" value="M23_peptidase"/>
    <property type="match status" value="1"/>
</dbReference>
<dbReference type="SUPFAM" id="SSF51261">
    <property type="entry name" value="Duplicated hybrid motif"/>
    <property type="match status" value="1"/>
</dbReference>
<organism evidence="4 5">
    <name type="scientific">Novosphingobium kalidii</name>
    <dbReference type="NCBI Taxonomy" id="3230299"/>
    <lineage>
        <taxon>Bacteria</taxon>
        <taxon>Pseudomonadati</taxon>
        <taxon>Pseudomonadota</taxon>
        <taxon>Alphaproteobacteria</taxon>
        <taxon>Sphingomonadales</taxon>
        <taxon>Sphingomonadaceae</taxon>
        <taxon>Novosphingobium</taxon>
    </lineage>
</organism>
<feature type="region of interest" description="Disordered" evidence="2">
    <location>
        <begin position="1"/>
        <end position="32"/>
    </location>
</feature>
<evidence type="ECO:0000256" key="1">
    <source>
        <dbReference type="ARBA" id="ARBA00022729"/>
    </source>
</evidence>
<dbReference type="PANTHER" id="PTHR21666:SF289">
    <property type="entry name" value="L-ALA--D-GLU ENDOPEPTIDASE"/>
    <property type="match status" value="1"/>
</dbReference>
<name>A0ABV2D4V7_9SPHN</name>
<reference evidence="4 5" key="1">
    <citation type="submission" date="2024-07" db="EMBL/GenBank/DDBJ databases">
        <title>Novosphingobium kalidii RD2P27.</title>
        <authorList>
            <person name="Sun J.-Q."/>
        </authorList>
    </citation>
    <scope>NUCLEOTIDE SEQUENCE [LARGE SCALE GENOMIC DNA]</scope>
    <source>
        <strain evidence="4 5">RD2P27</strain>
    </source>
</reference>
<evidence type="ECO:0000259" key="3">
    <source>
        <dbReference type="Pfam" id="PF01551"/>
    </source>
</evidence>
<gene>
    <name evidence="4" type="ORF">ABVV53_15640</name>
</gene>
<protein>
    <submittedName>
        <fullName evidence="4">M23 family metallopeptidase</fullName>
        <ecNumber evidence="4">3.4.24.-</ecNumber>
    </submittedName>
</protein>
<dbReference type="InterPro" id="IPR011055">
    <property type="entry name" value="Dup_hybrid_motif"/>
</dbReference>
<keyword evidence="1" id="KW-0732">Signal</keyword>
<sequence length="214" mass="22212">MSARANDPVSKDGSGFGDDQFQRLMKASKPSGTQVPSLAALYEDMAPNRPPAFGDGALPKDTFDPAAIAAAGNLTMPSMAEPQFPSIPSNAPLSFVRVTSAFGLRAHPLLGGTRAHAGIDLAAPMATPIRATADGVVTHAGSKGGYGLLVAIKHGAGLQTRYGHMSRIAVAPGERVTKNSIIGYVGSTGRSTGPHLHYEVLRNGRAVNPLPYMQ</sequence>
<dbReference type="EC" id="3.4.24.-" evidence="4"/>
<feature type="domain" description="M23ase beta-sheet core" evidence="3">
    <location>
        <begin position="115"/>
        <end position="209"/>
    </location>
</feature>
<dbReference type="Pfam" id="PF01551">
    <property type="entry name" value="Peptidase_M23"/>
    <property type="match status" value="1"/>
</dbReference>
<accession>A0ABV2D4V7</accession>
<dbReference type="GO" id="GO:0016787">
    <property type="term" value="F:hydrolase activity"/>
    <property type="evidence" value="ECO:0007669"/>
    <property type="project" value="UniProtKB-KW"/>
</dbReference>
<dbReference type="EMBL" id="JBEWLY010000025">
    <property type="protein sequence ID" value="MET1756875.1"/>
    <property type="molecule type" value="Genomic_DNA"/>
</dbReference>
<dbReference type="PANTHER" id="PTHR21666">
    <property type="entry name" value="PEPTIDASE-RELATED"/>
    <property type="match status" value="1"/>
</dbReference>
<dbReference type="Gene3D" id="2.70.70.10">
    <property type="entry name" value="Glucose Permease (Domain IIA)"/>
    <property type="match status" value="1"/>
</dbReference>
<evidence type="ECO:0000313" key="4">
    <source>
        <dbReference type="EMBL" id="MET1756875.1"/>
    </source>
</evidence>
<dbReference type="InterPro" id="IPR050570">
    <property type="entry name" value="Cell_wall_metabolism_enzyme"/>
</dbReference>
<dbReference type="RefSeq" id="WP_353985370.1">
    <property type="nucleotide sequence ID" value="NZ_JBEWLY010000025.1"/>
</dbReference>
<comment type="caution">
    <text evidence="4">The sequence shown here is derived from an EMBL/GenBank/DDBJ whole genome shotgun (WGS) entry which is preliminary data.</text>
</comment>
<proteinExistence type="predicted"/>
<evidence type="ECO:0000313" key="5">
    <source>
        <dbReference type="Proteomes" id="UP001548713"/>
    </source>
</evidence>
<dbReference type="InterPro" id="IPR016047">
    <property type="entry name" value="M23ase_b-sheet_dom"/>
</dbReference>